<organism evidence="2 3">
    <name type="scientific">Entomortierella chlamydospora</name>
    <dbReference type="NCBI Taxonomy" id="101097"/>
    <lineage>
        <taxon>Eukaryota</taxon>
        <taxon>Fungi</taxon>
        <taxon>Fungi incertae sedis</taxon>
        <taxon>Mucoromycota</taxon>
        <taxon>Mortierellomycotina</taxon>
        <taxon>Mortierellomycetes</taxon>
        <taxon>Mortierellales</taxon>
        <taxon>Mortierellaceae</taxon>
        <taxon>Entomortierella</taxon>
    </lineage>
</organism>
<evidence type="ECO:0000313" key="2">
    <source>
        <dbReference type="EMBL" id="KAG0008284.1"/>
    </source>
</evidence>
<feature type="chain" id="PRO_5040292809" evidence="1">
    <location>
        <begin position="21"/>
        <end position="87"/>
    </location>
</feature>
<reference evidence="2" key="1">
    <citation type="journal article" date="2020" name="Fungal Divers.">
        <title>Resolving the Mortierellaceae phylogeny through synthesis of multi-gene phylogenetics and phylogenomics.</title>
        <authorList>
            <person name="Vandepol N."/>
            <person name="Liber J."/>
            <person name="Desiro A."/>
            <person name="Na H."/>
            <person name="Kennedy M."/>
            <person name="Barry K."/>
            <person name="Grigoriev I.V."/>
            <person name="Miller A.N."/>
            <person name="O'Donnell K."/>
            <person name="Stajich J.E."/>
            <person name="Bonito G."/>
        </authorList>
    </citation>
    <scope>NUCLEOTIDE SEQUENCE</scope>
    <source>
        <strain evidence="2">NRRL 2769</strain>
    </source>
</reference>
<sequence>MKLKPLFLAAICLALPLADAAVSIPVADITKLRGPSTDTPVPAAGNGSLTDPATTTYITGTSSRLSLYVPGTIYEDYPGWLPLYKAL</sequence>
<dbReference type="AlphaFoldDB" id="A0A9P6MN00"/>
<accession>A0A9P6MN00</accession>
<gene>
    <name evidence="2" type="ORF">BGZ80_003619</name>
</gene>
<evidence type="ECO:0000313" key="3">
    <source>
        <dbReference type="Proteomes" id="UP000703661"/>
    </source>
</evidence>
<keyword evidence="1" id="KW-0732">Signal</keyword>
<dbReference type="EMBL" id="JAAAID010001970">
    <property type="protein sequence ID" value="KAG0008284.1"/>
    <property type="molecule type" value="Genomic_DNA"/>
</dbReference>
<comment type="caution">
    <text evidence="2">The sequence shown here is derived from an EMBL/GenBank/DDBJ whole genome shotgun (WGS) entry which is preliminary data.</text>
</comment>
<proteinExistence type="predicted"/>
<evidence type="ECO:0000256" key="1">
    <source>
        <dbReference type="SAM" id="SignalP"/>
    </source>
</evidence>
<protein>
    <submittedName>
        <fullName evidence="2">Uncharacterized protein</fullName>
    </submittedName>
</protein>
<keyword evidence="3" id="KW-1185">Reference proteome</keyword>
<dbReference type="Proteomes" id="UP000703661">
    <property type="component" value="Unassembled WGS sequence"/>
</dbReference>
<feature type="non-terminal residue" evidence="2">
    <location>
        <position position="87"/>
    </location>
</feature>
<feature type="signal peptide" evidence="1">
    <location>
        <begin position="1"/>
        <end position="20"/>
    </location>
</feature>
<name>A0A9P6MN00_9FUNG</name>